<name>A0ABX7Q330_9BACT</name>
<protein>
    <recommendedName>
        <fullName evidence="3">PAS domain-containing protein</fullName>
    </recommendedName>
</protein>
<proteinExistence type="predicted"/>
<dbReference type="RefSeq" id="WP_207163281.1">
    <property type="nucleotide sequence ID" value="NZ_CP071382.1"/>
</dbReference>
<organism evidence="1 2">
    <name type="scientific">Geobacter benzoatilyticus</name>
    <dbReference type="NCBI Taxonomy" id="2815309"/>
    <lineage>
        <taxon>Bacteria</taxon>
        <taxon>Pseudomonadati</taxon>
        <taxon>Thermodesulfobacteriota</taxon>
        <taxon>Desulfuromonadia</taxon>
        <taxon>Geobacterales</taxon>
        <taxon>Geobacteraceae</taxon>
        <taxon>Geobacter</taxon>
    </lineage>
</organism>
<gene>
    <name evidence="1" type="ORF">JZM60_15425</name>
</gene>
<dbReference type="Proteomes" id="UP000663651">
    <property type="component" value="Chromosome"/>
</dbReference>
<accession>A0ABX7Q330</accession>
<evidence type="ECO:0000313" key="1">
    <source>
        <dbReference type="EMBL" id="QSV45488.1"/>
    </source>
</evidence>
<keyword evidence="2" id="KW-1185">Reference proteome</keyword>
<dbReference type="EMBL" id="CP071382">
    <property type="protein sequence ID" value="QSV45488.1"/>
    <property type="molecule type" value="Genomic_DNA"/>
</dbReference>
<reference evidence="1 2" key="1">
    <citation type="submission" date="2021-03" db="EMBL/GenBank/DDBJ databases">
        <title>Geobacter metallireducens gen. nov. sp. nov., a microorganism capable of coupling the complete oxidation of organic compounds to the reduction of iron and other metals.</title>
        <authorList>
            <person name="Li Y."/>
        </authorList>
    </citation>
    <scope>NUCLEOTIDE SEQUENCE [LARGE SCALE GENOMIC DNA]</scope>
    <source>
        <strain evidence="1 2">Jerry-YX</strain>
    </source>
</reference>
<evidence type="ECO:0008006" key="3">
    <source>
        <dbReference type="Google" id="ProtNLM"/>
    </source>
</evidence>
<evidence type="ECO:0000313" key="2">
    <source>
        <dbReference type="Proteomes" id="UP000663651"/>
    </source>
</evidence>
<sequence length="136" mass="15570">MKKIEISDEMCRNFHLFWDNFPFPVLLIHKDRTILDRNKAAEAMGCIPGTRCIDRGKKEEHRGCLANKALQEQAAKRVVAYDENFGRVIDGYWVPLAGETDIYLHFFADITEYAAEHMFPKKDCGEGDHCRSCTGA</sequence>